<dbReference type="RefSeq" id="WP_056982835.1">
    <property type="nucleotide sequence ID" value="NZ_BJVK01000051.1"/>
</dbReference>
<accession>A0A511DX04</accession>
<dbReference type="Pfam" id="PF03466">
    <property type="entry name" value="LysR_substrate"/>
    <property type="match status" value="1"/>
</dbReference>
<organism evidence="5 6">
    <name type="scientific">Lentilactobacillus kefiri</name>
    <name type="common">Lactobacillus kefiri</name>
    <dbReference type="NCBI Taxonomy" id="33962"/>
    <lineage>
        <taxon>Bacteria</taxon>
        <taxon>Bacillati</taxon>
        <taxon>Bacillota</taxon>
        <taxon>Bacilli</taxon>
        <taxon>Lactobacillales</taxon>
        <taxon>Lactobacillaceae</taxon>
        <taxon>Lentilactobacillus</taxon>
    </lineage>
</organism>
<reference evidence="5" key="1">
    <citation type="submission" date="2019-07" db="EMBL/GenBank/DDBJ databases">
        <title>Whole genome shotgun sequence of Lactobacillus kefiri NBRC 15888.</title>
        <authorList>
            <person name="Hosoyama A."/>
            <person name="Uohara A."/>
            <person name="Ohji S."/>
            <person name="Ichikawa N."/>
        </authorList>
    </citation>
    <scope>NUCLEOTIDE SEQUENCE [LARGE SCALE GENOMIC DNA]</scope>
    <source>
        <strain evidence="5">NBRC 15888</strain>
    </source>
</reference>
<dbReference type="Pfam" id="PF00126">
    <property type="entry name" value="HTH_1"/>
    <property type="match status" value="1"/>
</dbReference>
<dbReference type="Gene3D" id="3.40.190.10">
    <property type="entry name" value="Periplasmic binding protein-like II"/>
    <property type="match status" value="2"/>
</dbReference>
<evidence type="ECO:0000256" key="1">
    <source>
        <dbReference type="ARBA" id="ARBA00009437"/>
    </source>
</evidence>
<evidence type="ECO:0000256" key="2">
    <source>
        <dbReference type="ARBA" id="ARBA00023015"/>
    </source>
</evidence>
<dbReference type="EMBL" id="BJVK01000051">
    <property type="protein sequence ID" value="GEL29369.1"/>
    <property type="molecule type" value="Genomic_DNA"/>
</dbReference>
<dbReference type="SUPFAM" id="SSF53850">
    <property type="entry name" value="Periplasmic binding protein-like II"/>
    <property type="match status" value="1"/>
</dbReference>
<dbReference type="OrthoDB" id="9785745at2"/>
<dbReference type="PANTHER" id="PTHR30346">
    <property type="entry name" value="TRANSCRIPTIONAL DUAL REGULATOR HCAR-RELATED"/>
    <property type="match status" value="1"/>
</dbReference>
<gene>
    <name evidence="5" type="ORF">LKE01_21890</name>
</gene>
<dbReference type="InterPro" id="IPR005119">
    <property type="entry name" value="LysR_subst-bd"/>
</dbReference>
<keyword evidence="2" id="KW-0805">Transcription regulation</keyword>
<evidence type="ECO:0000256" key="3">
    <source>
        <dbReference type="ARBA" id="ARBA00023125"/>
    </source>
</evidence>
<dbReference type="PROSITE" id="PS50931">
    <property type="entry name" value="HTH_LYSR"/>
    <property type="match status" value="1"/>
</dbReference>
<keyword evidence="4" id="KW-0804">Transcription</keyword>
<sequence length="296" mass="33680">MDEKLKYFLYAAQTLSFKKTAEHFYVSATAVSKGVSNLETEIGVKLFDRHNNSIELSKAGRAFYEDTKFLLTDYQNAVAVAQGVTRRSKLAITVGFSSIYEANFLSYLLNGYLRNHSDVEIRLKHRSIEQLEQAVADGTIDVAFTFSDVEQKIPIHSEVLYTGNYVVGISSQNLISREEEITPEQLAHQTVGLYSQYSSELAEKLFIKSLTDRGFTVVDVQQFESYESLMLAVSLNQCVLFIPEIFTNNWNFPGISFVDIKPKFDTYEFVVLTRETHGEQVTTLVSYIEKNIDKFI</sequence>
<dbReference type="InterPro" id="IPR036388">
    <property type="entry name" value="WH-like_DNA-bd_sf"/>
</dbReference>
<dbReference type="PANTHER" id="PTHR30346:SF28">
    <property type="entry name" value="HTH-TYPE TRANSCRIPTIONAL REGULATOR CYNR"/>
    <property type="match status" value="1"/>
</dbReference>
<dbReference type="STRING" id="1423764.FC95_GL002097"/>
<dbReference type="SUPFAM" id="SSF46785">
    <property type="entry name" value="Winged helix' DNA-binding domain"/>
    <property type="match status" value="1"/>
</dbReference>
<dbReference type="Gene3D" id="1.10.10.10">
    <property type="entry name" value="Winged helix-like DNA-binding domain superfamily/Winged helix DNA-binding domain"/>
    <property type="match status" value="1"/>
</dbReference>
<dbReference type="GO" id="GO:0003677">
    <property type="term" value="F:DNA binding"/>
    <property type="evidence" value="ECO:0007669"/>
    <property type="project" value="UniProtKB-KW"/>
</dbReference>
<dbReference type="GeneID" id="71566902"/>
<dbReference type="AlphaFoldDB" id="A0A511DX04"/>
<keyword evidence="6" id="KW-1185">Reference proteome</keyword>
<protein>
    <submittedName>
        <fullName evidence="5">Uncharacterized protein</fullName>
    </submittedName>
</protein>
<dbReference type="InterPro" id="IPR000847">
    <property type="entry name" value="LysR_HTH_N"/>
</dbReference>
<dbReference type="GO" id="GO:0003700">
    <property type="term" value="F:DNA-binding transcription factor activity"/>
    <property type="evidence" value="ECO:0007669"/>
    <property type="project" value="InterPro"/>
</dbReference>
<evidence type="ECO:0000313" key="6">
    <source>
        <dbReference type="Proteomes" id="UP000321893"/>
    </source>
</evidence>
<evidence type="ECO:0000256" key="4">
    <source>
        <dbReference type="ARBA" id="ARBA00023163"/>
    </source>
</evidence>
<name>A0A511DX04_LENKE</name>
<comment type="caution">
    <text evidence="5">The sequence shown here is derived from an EMBL/GenBank/DDBJ whole genome shotgun (WGS) entry which is preliminary data.</text>
</comment>
<dbReference type="Proteomes" id="UP000321893">
    <property type="component" value="Unassembled WGS sequence"/>
</dbReference>
<comment type="similarity">
    <text evidence="1">Belongs to the LysR transcriptional regulatory family.</text>
</comment>
<keyword evidence="3" id="KW-0238">DNA-binding</keyword>
<proteinExistence type="inferred from homology"/>
<dbReference type="InterPro" id="IPR036390">
    <property type="entry name" value="WH_DNA-bd_sf"/>
</dbReference>
<dbReference type="GO" id="GO:0032993">
    <property type="term" value="C:protein-DNA complex"/>
    <property type="evidence" value="ECO:0007669"/>
    <property type="project" value="TreeGrafter"/>
</dbReference>
<evidence type="ECO:0000313" key="5">
    <source>
        <dbReference type="EMBL" id="GEL29369.1"/>
    </source>
</evidence>